<dbReference type="AlphaFoldDB" id="A0A553BW73"/>
<name>A0A553BW73_9FLAO</name>
<gene>
    <name evidence="1" type="ORF">FNW11_03045</name>
</gene>
<dbReference type="OrthoDB" id="9808492at2"/>
<dbReference type="RefSeq" id="WP_144064501.1">
    <property type="nucleotide sequence ID" value="NZ_VJZL01000003.1"/>
</dbReference>
<organism evidence="1 2">
    <name type="scientific">Flavobacterium gawalongense</name>
    <dbReference type="NCBI Taxonomy" id="2594432"/>
    <lineage>
        <taxon>Bacteria</taxon>
        <taxon>Pseudomonadati</taxon>
        <taxon>Bacteroidota</taxon>
        <taxon>Flavobacteriia</taxon>
        <taxon>Flavobacteriales</taxon>
        <taxon>Flavobacteriaceae</taxon>
        <taxon>Flavobacterium</taxon>
    </lineage>
</organism>
<evidence type="ECO:0000313" key="1">
    <source>
        <dbReference type="EMBL" id="TRX12527.1"/>
    </source>
</evidence>
<dbReference type="EMBL" id="VJZL01000003">
    <property type="protein sequence ID" value="TRX12527.1"/>
    <property type="molecule type" value="Genomic_DNA"/>
</dbReference>
<comment type="caution">
    <text evidence="1">The sequence shown here is derived from an EMBL/GenBank/DDBJ whole genome shotgun (WGS) entry which is preliminary data.</text>
</comment>
<reference evidence="1 2" key="1">
    <citation type="submission" date="2019-07" db="EMBL/GenBank/DDBJ databases">
        <title>Novel species of Flavobacterium.</title>
        <authorList>
            <person name="Liu Q."/>
            <person name="Xin Y.-H."/>
        </authorList>
    </citation>
    <scope>NUCLEOTIDE SEQUENCE [LARGE SCALE GENOMIC DNA]</scope>
    <source>
        <strain evidence="1 2">GSR22</strain>
    </source>
</reference>
<dbReference type="SUPFAM" id="SSF52467">
    <property type="entry name" value="DHS-like NAD/FAD-binding domain"/>
    <property type="match status" value="1"/>
</dbReference>
<sequence length="457" mass="53081">MENTEAKEGLEKIDNAEVTVDLQVTSNAKNEVIDKWNYLLINGKYKTVEVQNPNFEKGVLNSIKDLRPFNKKGEDEKPITPTVQDALNLKRDIYTSFFRKPFKNFLILTGAGASMDVKGPSMKELWDIANKKYLITDLLDGNTEENGFEIICGKVKHNYTDTNLETLLSKIEGTIHFNDDIEIELDKKKVKLSDIKKELFDIIKNKCSIPCPEEAEKFPHKVLLEKLLQRKVTSPRIKVFTLNYDLLFEYASEKINAIMIDGFSFTFPRTFSGRYFDYDIVQRENSKVQEEDNFIQRVFHLHKLHGSVNWERNGDKTIIKENAVKPLMVYPREAKYEDSYDQPFFEMMARFQRNLRINNDTLLLCIGYSFNDKHINSAIEEALNQNPSFRLAIIDPGFDNKNIATSLQEIKRLALQTERILLVSETFSDFADYFPEIGTYENNDLPTINLRNERTKD</sequence>
<dbReference type="InterPro" id="IPR029035">
    <property type="entry name" value="DHS-like_NAD/FAD-binding_dom"/>
</dbReference>
<accession>A0A553BW73</accession>
<dbReference type="Pfam" id="PF13289">
    <property type="entry name" value="SIR2_2"/>
    <property type="match status" value="1"/>
</dbReference>
<dbReference type="Proteomes" id="UP000318669">
    <property type="component" value="Unassembled WGS sequence"/>
</dbReference>
<proteinExistence type="predicted"/>
<protein>
    <submittedName>
        <fullName evidence="1">SIR2 family protein</fullName>
    </submittedName>
</protein>
<evidence type="ECO:0000313" key="2">
    <source>
        <dbReference type="Proteomes" id="UP000318669"/>
    </source>
</evidence>